<dbReference type="InterPro" id="IPR027417">
    <property type="entry name" value="P-loop_NTPase"/>
</dbReference>
<dbReference type="OrthoDB" id="2375545at2759"/>
<organism evidence="5 6">
    <name type="scientific">Hamiltosporidium tvaerminnensis</name>
    <dbReference type="NCBI Taxonomy" id="1176355"/>
    <lineage>
        <taxon>Eukaryota</taxon>
        <taxon>Fungi</taxon>
        <taxon>Fungi incertae sedis</taxon>
        <taxon>Microsporidia</taxon>
        <taxon>Dubosqiidae</taxon>
        <taxon>Hamiltosporidium</taxon>
    </lineage>
</organism>
<feature type="domain" description="SF3 helicase" evidence="4">
    <location>
        <begin position="628"/>
        <end position="803"/>
    </location>
</feature>
<evidence type="ECO:0000313" key="5">
    <source>
        <dbReference type="EMBL" id="TBU11657.1"/>
    </source>
</evidence>
<dbReference type="PANTHER" id="PTHR35372">
    <property type="entry name" value="ATP BINDING PROTEIN-RELATED"/>
    <property type="match status" value="1"/>
</dbReference>
<dbReference type="VEuPathDB" id="MicrosporidiaDB:CWI38_1097p0010"/>
<name>A0A4Q9LTM4_9MICR</name>
<dbReference type="STRING" id="1176355.A0A4Q9LTM4"/>
<keyword evidence="2" id="KW-0378">Hydrolase</keyword>
<protein>
    <recommendedName>
        <fullName evidence="4">SF3 helicase domain-containing protein</fullName>
    </recommendedName>
</protein>
<dbReference type="InterPro" id="IPR014015">
    <property type="entry name" value="Helicase_SF3_DNA-vir"/>
</dbReference>
<dbReference type="GO" id="GO:0016787">
    <property type="term" value="F:hydrolase activity"/>
    <property type="evidence" value="ECO:0007669"/>
    <property type="project" value="UniProtKB-KW"/>
</dbReference>
<dbReference type="Proteomes" id="UP000292282">
    <property type="component" value="Unassembled WGS sequence"/>
</dbReference>
<evidence type="ECO:0000313" key="6">
    <source>
        <dbReference type="Proteomes" id="UP000292282"/>
    </source>
</evidence>
<dbReference type="EMBL" id="PITK01001097">
    <property type="protein sequence ID" value="TBU11657.1"/>
    <property type="molecule type" value="Genomic_DNA"/>
</dbReference>
<gene>
    <name evidence="5" type="ORF">CWI38_1097p0010</name>
</gene>
<evidence type="ECO:0000259" key="4">
    <source>
        <dbReference type="PROSITE" id="PS51206"/>
    </source>
</evidence>
<dbReference type="PROSITE" id="PS51206">
    <property type="entry name" value="SF3_HELICASE_1"/>
    <property type="match status" value="1"/>
</dbReference>
<dbReference type="SUPFAM" id="SSF52540">
    <property type="entry name" value="P-loop containing nucleoside triphosphate hydrolases"/>
    <property type="match status" value="1"/>
</dbReference>
<proteinExistence type="predicted"/>
<keyword evidence="3" id="KW-0067">ATP-binding</keyword>
<keyword evidence="6" id="KW-1185">Reference proteome</keyword>
<keyword evidence="1" id="KW-0547">Nucleotide-binding</keyword>
<evidence type="ECO:0000256" key="2">
    <source>
        <dbReference type="ARBA" id="ARBA00022801"/>
    </source>
</evidence>
<comment type="caution">
    <text evidence="5">The sequence shown here is derived from an EMBL/GenBank/DDBJ whole genome shotgun (WGS) entry which is preliminary data.</text>
</comment>
<sequence length="887" mass="102684">MEIKTNSIEEPESEFEIASCREEPNEETLICGYTTSIYGKRMTIVGKDSFLAVYKNEISKGYFNEYLRESAKVVLFFDLDSKDFELTRLVQDIKTLISNYFIGFDTQFIVTDATGREKFSKHMLVRLFKDEKAYVFRNVGEVLNFVRENLRLDGVDLNVYKPGGCLLRAFGASKERVSRKLLLDLKNTGPIKDIQLIDHFVQWPGELGECLGTFISKKSVACFKEVTPRVTDSTAIAKVEEPRENQSINNVFVKILDFFKFKAKKIYRPRYSEIKDGVLIVYVDLEPLDVCPYNVVHKSNKTYLRITVISAILKCHGCRLKTTLPVLETRLTVVLSHDEIYLLFKGSMRKKRSRVGSPERVQELLGVSGLEEESYHNLSTVAYSIVSKDNTFNKPFQKDRNIVACQSELKKFSKNFVEINNRSYMEDLEETFSKPEFIELVYDQTYFSKQKLENDLDSEDFFLRVFLDSPTPVLFARFLTVVLKGRALVCKENLYLANMYNVYKEYTKVDTIGILSYFTEQFLKSLEYSRKILKEQHSLKECKDGLFSKYLRMRMSLESPHFIRAVMCVLFPYLRDEAKGLTFDTKFSLIPLKKSVFDYQLRKIRKIELEDYISFTLEYSEEDMLFSDNRTLAYKFMENIFKDEVEIEYVLNELRIILFQKSNDKIYFLIGEGANGKTTFVNMLRKALCGLVGELPVEALSSTKSSGMNPFVVNLRKCRIGIVAENGTQILQVDMIKRLAGCETITVRTLYSNPVIFPFNTRLLLIANNLPKFSAIVDYALSRRMMYIYFAKNLSIKENIKYNLDLKNETVRDAIGLGFCEIPGKGDKANTLKYVYEKPEYSFKLTEFKAFAKSKICVDETHTRSSDGKSIRAFIRPQLNDNLQTRN</sequence>
<evidence type="ECO:0000256" key="3">
    <source>
        <dbReference type="ARBA" id="ARBA00022840"/>
    </source>
</evidence>
<evidence type="ECO:0000256" key="1">
    <source>
        <dbReference type="ARBA" id="ARBA00022741"/>
    </source>
</evidence>
<dbReference type="InterPro" id="IPR051620">
    <property type="entry name" value="ORF904-like_C"/>
</dbReference>
<dbReference type="Gene3D" id="3.40.50.300">
    <property type="entry name" value="P-loop containing nucleotide triphosphate hydrolases"/>
    <property type="match status" value="1"/>
</dbReference>
<dbReference type="PANTHER" id="PTHR35372:SF2">
    <property type="entry name" value="SF3 HELICASE DOMAIN-CONTAINING PROTEIN"/>
    <property type="match status" value="1"/>
</dbReference>
<accession>A0A4Q9LTM4</accession>
<dbReference type="InterPro" id="IPR045455">
    <property type="entry name" value="NrS-1_pol-like_helicase"/>
</dbReference>
<reference evidence="5 6" key="1">
    <citation type="submission" date="2017-12" db="EMBL/GenBank/DDBJ databases">
        <authorList>
            <person name="Pombert J.-F."/>
            <person name="Haag K.L."/>
            <person name="Ebert D."/>
        </authorList>
    </citation>
    <scope>NUCLEOTIDE SEQUENCE [LARGE SCALE GENOMIC DNA]</scope>
    <source>
        <strain evidence="5">IL-G-3</strain>
    </source>
</reference>
<dbReference type="Pfam" id="PF19263">
    <property type="entry name" value="DUF5906"/>
    <property type="match status" value="1"/>
</dbReference>
<dbReference type="AlphaFoldDB" id="A0A4Q9LTM4"/>
<dbReference type="GO" id="GO:0005524">
    <property type="term" value="F:ATP binding"/>
    <property type="evidence" value="ECO:0007669"/>
    <property type="project" value="UniProtKB-KW"/>
</dbReference>